<proteinExistence type="predicted"/>
<protein>
    <submittedName>
        <fullName evidence="2">(Perigord truffle) hypothetical protein</fullName>
    </submittedName>
</protein>
<feature type="region of interest" description="Disordered" evidence="1">
    <location>
        <begin position="1"/>
        <end position="25"/>
    </location>
</feature>
<sequence>MNHRIKPEETPSPSDPRSCHSRPSRFISPRSIDLYIAGRTADILPHDRKILFHTLDSFNFP</sequence>
<dbReference type="KEGG" id="tml:GSTUM_00000342001"/>
<reference evidence="2 3" key="1">
    <citation type="journal article" date="2010" name="Nature">
        <title>Perigord black truffle genome uncovers evolutionary origins and mechanisms of symbiosis.</title>
        <authorList>
            <person name="Martin F."/>
            <person name="Kohler A."/>
            <person name="Murat C."/>
            <person name="Balestrini R."/>
            <person name="Coutinho P.M."/>
            <person name="Jaillon O."/>
            <person name="Montanini B."/>
            <person name="Morin E."/>
            <person name="Noel B."/>
            <person name="Percudani R."/>
            <person name="Porcel B."/>
            <person name="Rubini A."/>
            <person name="Amicucci A."/>
            <person name="Amselem J."/>
            <person name="Anthouard V."/>
            <person name="Arcioni S."/>
            <person name="Artiguenave F."/>
            <person name="Aury J.M."/>
            <person name="Ballario P."/>
            <person name="Bolchi A."/>
            <person name="Brenna A."/>
            <person name="Brun A."/>
            <person name="Buee M."/>
            <person name="Cantarel B."/>
            <person name="Chevalier G."/>
            <person name="Couloux A."/>
            <person name="Da Silva C."/>
            <person name="Denoeud F."/>
            <person name="Duplessis S."/>
            <person name="Ghignone S."/>
            <person name="Hilselberger B."/>
            <person name="Iotti M."/>
            <person name="Marcais B."/>
            <person name="Mello A."/>
            <person name="Miranda M."/>
            <person name="Pacioni G."/>
            <person name="Quesneville H."/>
            <person name="Riccioni C."/>
            <person name="Ruotolo R."/>
            <person name="Splivallo R."/>
            <person name="Stocchi V."/>
            <person name="Tisserant E."/>
            <person name="Viscomi A.R."/>
            <person name="Zambonelli A."/>
            <person name="Zampieri E."/>
            <person name="Henrissat B."/>
            <person name="Lebrun M.H."/>
            <person name="Paolocci F."/>
            <person name="Bonfante P."/>
            <person name="Ottonello S."/>
            <person name="Wincker P."/>
        </authorList>
    </citation>
    <scope>NUCLEOTIDE SEQUENCE [LARGE SCALE GENOMIC DNA]</scope>
    <source>
        <strain evidence="2 3">Mel28</strain>
    </source>
</reference>
<name>D5G575_TUBMM</name>
<gene>
    <name evidence="2" type="ORF">GSTUM_00000342001</name>
</gene>
<accession>D5G575</accession>
<dbReference type="AlphaFoldDB" id="D5G575"/>
<evidence type="ECO:0000313" key="3">
    <source>
        <dbReference type="Proteomes" id="UP000006911"/>
    </source>
</evidence>
<dbReference type="HOGENOM" id="CLU_2924391_0_0_1"/>
<dbReference type="Proteomes" id="UP000006911">
    <property type="component" value="Unassembled WGS sequence"/>
</dbReference>
<dbReference type="EMBL" id="FN429997">
    <property type="protein sequence ID" value="CAZ79668.1"/>
    <property type="molecule type" value="Genomic_DNA"/>
</dbReference>
<evidence type="ECO:0000256" key="1">
    <source>
        <dbReference type="SAM" id="MobiDB-lite"/>
    </source>
</evidence>
<organism evidence="2 3">
    <name type="scientific">Tuber melanosporum (strain Mel28)</name>
    <name type="common">Perigord black truffle</name>
    <dbReference type="NCBI Taxonomy" id="656061"/>
    <lineage>
        <taxon>Eukaryota</taxon>
        <taxon>Fungi</taxon>
        <taxon>Dikarya</taxon>
        <taxon>Ascomycota</taxon>
        <taxon>Pezizomycotina</taxon>
        <taxon>Pezizomycetes</taxon>
        <taxon>Pezizales</taxon>
        <taxon>Tuberaceae</taxon>
        <taxon>Tuber</taxon>
    </lineage>
</organism>
<dbReference type="InParanoid" id="D5G575"/>
<keyword evidence="3" id="KW-1185">Reference proteome</keyword>
<evidence type="ECO:0000313" key="2">
    <source>
        <dbReference type="EMBL" id="CAZ79668.1"/>
    </source>
</evidence>